<proteinExistence type="predicted"/>
<sequence length="111" mass="12250">MTHGHAANLVHLPSFRSANAKIASAMSCTTLSLFINAFSLTFLSLAASFRQKSPLVRPTSRLLASLHSSSLDYVTLVDESRFQEPHNLLHEEVGSFPRGRRSRRGLGISDR</sequence>
<accession>A0ACB9NYE6</accession>
<name>A0ACB9NYE6_9MYRT</name>
<comment type="caution">
    <text evidence="1">The sequence shown here is derived from an EMBL/GenBank/DDBJ whole genome shotgun (WGS) entry which is preliminary data.</text>
</comment>
<dbReference type="EMBL" id="CM042886">
    <property type="protein sequence ID" value="KAI4339871.1"/>
    <property type="molecule type" value="Genomic_DNA"/>
</dbReference>
<evidence type="ECO:0000313" key="1">
    <source>
        <dbReference type="EMBL" id="KAI4339871.1"/>
    </source>
</evidence>
<keyword evidence="2" id="KW-1185">Reference proteome</keyword>
<gene>
    <name evidence="1" type="ORF">MLD38_024763</name>
</gene>
<reference evidence="2" key="1">
    <citation type="journal article" date="2023" name="Front. Plant Sci.">
        <title>Chromosomal-level genome assembly of Melastoma candidum provides insights into trichome evolution.</title>
        <authorList>
            <person name="Zhong Y."/>
            <person name="Wu W."/>
            <person name="Sun C."/>
            <person name="Zou P."/>
            <person name="Liu Y."/>
            <person name="Dai S."/>
            <person name="Zhou R."/>
        </authorList>
    </citation>
    <scope>NUCLEOTIDE SEQUENCE [LARGE SCALE GENOMIC DNA]</scope>
</reference>
<protein>
    <submittedName>
        <fullName evidence="1">Uncharacterized protein</fullName>
    </submittedName>
</protein>
<evidence type="ECO:0000313" key="2">
    <source>
        <dbReference type="Proteomes" id="UP001057402"/>
    </source>
</evidence>
<dbReference type="Proteomes" id="UP001057402">
    <property type="component" value="Chromosome 7"/>
</dbReference>
<organism evidence="1 2">
    <name type="scientific">Melastoma candidum</name>
    <dbReference type="NCBI Taxonomy" id="119954"/>
    <lineage>
        <taxon>Eukaryota</taxon>
        <taxon>Viridiplantae</taxon>
        <taxon>Streptophyta</taxon>
        <taxon>Embryophyta</taxon>
        <taxon>Tracheophyta</taxon>
        <taxon>Spermatophyta</taxon>
        <taxon>Magnoliopsida</taxon>
        <taxon>eudicotyledons</taxon>
        <taxon>Gunneridae</taxon>
        <taxon>Pentapetalae</taxon>
        <taxon>rosids</taxon>
        <taxon>malvids</taxon>
        <taxon>Myrtales</taxon>
        <taxon>Melastomataceae</taxon>
        <taxon>Melastomatoideae</taxon>
        <taxon>Melastomateae</taxon>
        <taxon>Melastoma</taxon>
    </lineage>
</organism>